<dbReference type="InterPro" id="IPR000917">
    <property type="entry name" value="Sulfatase_N"/>
</dbReference>
<dbReference type="InterPro" id="IPR017850">
    <property type="entry name" value="Alkaline_phosphatase_core_sf"/>
</dbReference>
<evidence type="ECO:0000256" key="5">
    <source>
        <dbReference type="ARBA" id="ARBA00023136"/>
    </source>
</evidence>
<dbReference type="PANTHER" id="PTHR47371">
    <property type="entry name" value="LIPOTEICHOIC ACID SYNTHASE"/>
    <property type="match status" value="1"/>
</dbReference>
<gene>
    <name evidence="8" type="ORF">CSW08_17605</name>
</gene>
<proteinExistence type="predicted"/>
<protein>
    <submittedName>
        <fullName evidence="8">Sulfatase</fullName>
    </submittedName>
</protein>
<evidence type="ECO:0000256" key="3">
    <source>
        <dbReference type="ARBA" id="ARBA00022692"/>
    </source>
</evidence>
<keyword evidence="2" id="KW-1003">Cell membrane</keyword>
<dbReference type="Gene3D" id="3.40.720.10">
    <property type="entry name" value="Alkaline Phosphatase, subunit A"/>
    <property type="match status" value="1"/>
</dbReference>
<dbReference type="GO" id="GO:0005886">
    <property type="term" value="C:plasma membrane"/>
    <property type="evidence" value="ECO:0007669"/>
    <property type="project" value="UniProtKB-SubCell"/>
</dbReference>
<feature type="transmembrane region" description="Helical" evidence="6">
    <location>
        <begin position="132"/>
        <end position="152"/>
    </location>
</feature>
<dbReference type="InterPro" id="IPR050448">
    <property type="entry name" value="OpgB/LTA_synthase_biosynth"/>
</dbReference>
<keyword evidence="9" id="KW-1185">Reference proteome</keyword>
<reference evidence="8 9" key="1">
    <citation type="submission" date="2017-12" db="EMBL/GenBank/DDBJ databases">
        <title>Confluentibacter flavum sp. nov., isolated from the saline lake.</title>
        <authorList>
            <person name="Yu L."/>
        </authorList>
    </citation>
    <scope>NUCLEOTIDE SEQUENCE [LARGE SCALE GENOMIC DNA]</scope>
    <source>
        <strain evidence="8 9">3B</strain>
    </source>
</reference>
<dbReference type="InterPro" id="IPR011990">
    <property type="entry name" value="TPR-like_helical_dom_sf"/>
</dbReference>
<feature type="domain" description="Sulfatase N-terminal" evidence="7">
    <location>
        <begin position="242"/>
        <end position="529"/>
    </location>
</feature>
<keyword evidence="4 6" id="KW-1133">Transmembrane helix</keyword>
<dbReference type="CDD" id="cd16015">
    <property type="entry name" value="LTA_synthase"/>
    <property type="match status" value="1"/>
</dbReference>
<dbReference type="RefSeq" id="WP_106661218.1">
    <property type="nucleotide sequence ID" value="NZ_PJEO01000056.1"/>
</dbReference>
<dbReference type="PANTHER" id="PTHR47371:SF3">
    <property type="entry name" value="PHOSPHOGLYCEROL TRANSFERASE I"/>
    <property type="match status" value="1"/>
</dbReference>
<feature type="transmembrane region" description="Helical" evidence="6">
    <location>
        <begin position="12"/>
        <end position="30"/>
    </location>
</feature>
<dbReference type="SUPFAM" id="SSF48452">
    <property type="entry name" value="TPR-like"/>
    <property type="match status" value="1"/>
</dbReference>
<sequence>MKVNLKTEHFNNYIKLTLALIVVFWVLSVYEVVNTQTSEKSFLLTLFLKFINDFWCGIVIGIIVFPLFFLINNIKEKLALNVVITLFMVLVLGQFSLIKYSLTTLVNLGADLLGYSYDDVSSTVSTSESVTLFYFLPFIIFPAILFVSFVGLKKYIQKPVLFILMASVLLFGVFKLVLPKLSNDAYKNKLAFLTYDIIKFKKEQRALSMLNLNDMENFPLLRASSEIPDVLSPFLNKDDDKPNIVFLVIEGLGSEFVDNDIYSGFTPYLDSLINKSLYWENFVSTTGRSFGILPALLGSLPYGEKGFLELTKTPSHISLISLLKANGYRTSYYSGCPSSFDRKINFLEYNGIDQLIDESKYGPGYTKTRTDDGGFSWGYPDHEIFRKALTTMNAEKQPRLDIVMTLSSHEPFEYPDKELYRSKVEVQVESLIKSDDIKNTIRNHKDIFGCLLYTDKAIKEFMNAYSQRPEYQNTIFVITGDHRLIPIAQKDKLCRFHVPFFIYSPMLKKAERFKSVSSHWDVTPTLVSYLSNNFKFKPSEKTSWVGTGLDTVKKFRNSKMIPLMRYKGSLNEMIYKDYFYSDGELYKINSDFGTYSVVEEDINKTILDSLMAFKKLNAYVTQRNKIFPDSLNIYVTPKKEFSEQELTTINKIAKNKTFDEVFNSARELSFKKQYETTRLLCDYILNEYPNYTDARILKGRSLGWQGNYDKAKAELLDAIKRSPYYDDAYMALLDVYWWSDQESKSVAIYSEALKNDIINPSVSLKMAQAYKRIGNENLAKKIMDSIVNVHPNNSEFLAFKNSLN</sequence>
<dbReference type="Pfam" id="PF00884">
    <property type="entry name" value="Sulfatase"/>
    <property type="match status" value="1"/>
</dbReference>
<dbReference type="AlphaFoldDB" id="A0A2N3HFY8"/>
<accession>A0A2N3HFY8</accession>
<evidence type="ECO:0000313" key="9">
    <source>
        <dbReference type="Proteomes" id="UP000233435"/>
    </source>
</evidence>
<evidence type="ECO:0000256" key="2">
    <source>
        <dbReference type="ARBA" id="ARBA00022475"/>
    </source>
</evidence>
<dbReference type="InterPro" id="IPR019734">
    <property type="entry name" value="TPR_rpt"/>
</dbReference>
<comment type="caution">
    <text evidence="8">The sequence shown here is derived from an EMBL/GenBank/DDBJ whole genome shotgun (WGS) entry which is preliminary data.</text>
</comment>
<feature type="transmembrane region" description="Helical" evidence="6">
    <location>
        <begin position="159"/>
        <end position="178"/>
    </location>
</feature>
<dbReference type="OrthoDB" id="9777768at2"/>
<dbReference type="Proteomes" id="UP000233435">
    <property type="component" value="Unassembled WGS sequence"/>
</dbReference>
<dbReference type="SUPFAM" id="SSF53649">
    <property type="entry name" value="Alkaline phosphatase-like"/>
    <property type="match status" value="1"/>
</dbReference>
<name>A0A2N3HFY8_9FLAO</name>
<dbReference type="Pfam" id="PF13174">
    <property type="entry name" value="TPR_6"/>
    <property type="match status" value="1"/>
</dbReference>
<feature type="transmembrane region" description="Helical" evidence="6">
    <location>
        <begin position="78"/>
        <end position="98"/>
    </location>
</feature>
<feature type="transmembrane region" description="Helical" evidence="6">
    <location>
        <begin position="50"/>
        <end position="71"/>
    </location>
</feature>
<dbReference type="Gene3D" id="1.25.40.10">
    <property type="entry name" value="Tetratricopeptide repeat domain"/>
    <property type="match status" value="1"/>
</dbReference>
<evidence type="ECO:0000256" key="4">
    <source>
        <dbReference type="ARBA" id="ARBA00022989"/>
    </source>
</evidence>
<keyword evidence="5 6" id="KW-0472">Membrane</keyword>
<comment type="subcellular location">
    <subcellularLocation>
        <location evidence="1">Cell membrane</location>
        <topology evidence="1">Multi-pass membrane protein</topology>
    </subcellularLocation>
</comment>
<keyword evidence="3 6" id="KW-0812">Transmembrane</keyword>
<evidence type="ECO:0000259" key="7">
    <source>
        <dbReference type="Pfam" id="PF00884"/>
    </source>
</evidence>
<organism evidence="8 9">
    <name type="scientific">Confluentibacter flavum</name>
    <dbReference type="NCBI Taxonomy" id="1909700"/>
    <lineage>
        <taxon>Bacteria</taxon>
        <taxon>Pseudomonadati</taxon>
        <taxon>Bacteroidota</taxon>
        <taxon>Flavobacteriia</taxon>
        <taxon>Flavobacteriales</taxon>
        <taxon>Flavobacteriaceae</taxon>
        <taxon>Confluentibacter</taxon>
    </lineage>
</organism>
<evidence type="ECO:0000313" key="8">
    <source>
        <dbReference type="EMBL" id="PKQ43804.1"/>
    </source>
</evidence>
<evidence type="ECO:0000256" key="6">
    <source>
        <dbReference type="SAM" id="Phobius"/>
    </source>
</evidence>
<evidence type="ECO:0000256" key="1">
    <source>
        <dbReference type="ARBA" id="ARBA00004651"/>
    </source>
</evidence>
<dbReference type="EMBL" id="PJEO01000056">
    <property type="protein sequence ID" value="PKQ43804.1"/>
    <property type="molecule type" value="Genomic_DNA"/>
</dbReference>